<dbReference type="SUPFAM" id="SSF52490">
    <property type="entry name" value="Tubulin nucleotide-binding domain-like"/>
    <property type="match status" value="1"/>
</dbReference>
<gene>
    <name evidence="8" type="ORF">DMN91_002071</name>
    <name evidence="7" type="ORF">X777_10020</name>
</gene>
<dbReference type="Pfam" id="PF10644">
    <property type="entry name" value="Misat_Tub_SegII"/>
    <property type="match status" value="1"/>
</dbReference>
<feature type="domain" description="DML1/Misato tubulin" evidence="6">
    <location>
        <begin position="133"/>
        <end position="316"/>
    </location>
</feature>
<reference evidence="7 9" key="1">
    <citation type="journal article" date="2014" name="Curr. Biol.">
        <title>The genome of the clonal raider ant Cerapachys biroi.</title>
        <authorList>
            <person name="Oxley P.R."/>
            <person name="Ji L."/>
            <person name="Fetter-Pruneda I."/>
            <person name="McKenzie S.K."/>
            <person name="Li C."/>
            <person name="Hu H."/>
            <person name="Zhang G."/>
            <person name="Kronauer D.J."/>
        </authorList>
    </citation>
    <scope>NUCLEOTIDE SEQUENCE [LARGE SCALE GENOMIC DNA]</scope>
</reference>
<dbReference type="AlphaFoldDB" id="A0A026W5I7"/>
<comment type="subcellular location">
    <subcellularLocation>
        <location evidence="1">Mitochondrion</location>
    </subcellularLocation>
</comment>
<dbReference type="Pfam" id="PF14881">
    <property type="entry name" value="Tubulin_3"/>
    <property type="match status" value="1"/>
</dbReference>
<feature type="region of interest" description="Disordered" evidence="4">
    <location>
        <begin position="107"/>
        <end position="126"/>
    </location>
</feature>
<dbReference type="PANTHER" id="PTHR13391">
    <property type="entry name" value="MITOCHONDRIAL DISTRIBUTION REGULATOR MISATO"/>
    <property type="match status" value="1"/>
</dbReference>
<dbReference type="InterPro" id="IPR036525">
    <property type="entry name" value="Tubulin/FtsZ_GTPase_sf"/>
</dbReference>
<dbReference type="InterPro" id="IPR049942">
    <property type="entry name" value="DML1/Misato"/>
</dbReference>
<evidence type="ECO:0000256" key="2">
    <source>
        <dbReference type="ARBA" id="ARBA00008507"/>
    </source>
</evidence>
<dbReference type="OMA" id="RMAAYGC"/>
<organism evidence="7 9">
    <name type="scientific">Ooceraea biroi</name>
    <name type="common">Clonal raider ant</name>
    <name type="synonym">Cerapachys biroi</name>
    <dbReference type="NCBI Taxonomy" id="2015173"/>
    <lineage>
        <taxon>Eukaryota</taxon>
        <taxon>Metazoa</taxon>
        <taxon>Ecdysozoa</taxon>
        <taxon>Arthropoda</taxon>
        <taxon>Hexapoda</taxon>
        <taxon>Insecta</taxon>
        <taxon>Pterygota</taxon>
        <taxon>Neoptera</taxon>
        <taxon>Endopterygota</taxon>
        <taxon>Hymenoptera</taxon>
        <taxon>Apocrita</taxon>
        <taxon>Aculeata</taxon>
        <taxon>Formicoidea</taxon>
        <taxon>Formicidae</taxon>
        <taxon>Dorylinae</taxon>
        <taxon>Ooceraea</taxon>
    </lineage>
</organism>
<evidence type="ECO:0000313" key="7">
    <source>
        <dbReference type="EMBL" id="EZA51335.1"/>
    </source>
</evidence>
<dbReference type="PANTHER" id="PTHR13391:SF0">
    <property type="entry name" value="PROTEIN MISATO HOMOLOG 1"/>
    <property type="match status" value="1"/>
</dbReference>
<evidence type="ECO:0000256" key="4">
    <source>
        <dbReference type="SAM" id="MobiDB-lite"/>
    </source>
</evidence>
<proteinExistence type="inferred from homology"/>
<dbReference type="Proteomes" id="UP000279307">
    <property type="component" value="Chromosome 2"/>
</dbReference>
<keyword evidence="9" id="KW-1185">Reference proteome</keyword>
<name>A0A026W5I7_OOCBI</name>
<keyword evidence="3" id="KW-0496">Mitochondrion</keyword>
<evidence type="ECO:0000259" key="6">
    <source>
        <dbReference type="Pfam" id="PF14881"/>
    </source>
</evidence>
<protein>
    <submittedName>
        <fullName evidence="7">Protein misato</fullName>
    </submittedName>
</protein>
<dbReference type="CDD" id="cd06060">
    <property type="entry name" value="misato"/>
    <property type="match status" value="1"/>
</dbReference>
<dbReference type="GO" id="GO:0007005">
    <property type="term" value="P:mitochondrion organization"/>
    <property type="evidence" value="ECO:0007669"/>
    <property type="project" value="InterPro"/>
</dbReference>
<dbReference type="Gene3D" id="3.40.50.1440">
    <property type="entry name" value="Tubulin/FtsZ, GTPase domain"/>
    <property type="match status" value="1"/>
</dbReference>
<comment type="similarity">
    <text evidence="2">Belongs to the misato family.</text>
</comment>
<reference evidence="8" key="3">
    <citation type="submission" date="2018-07" db="EMBL/GenBank/DDBJ databases">
        <authorList>
            <person name="Mckenzie S.K."/>
            <person name="Kronauer D.J.C."/>
        </authorList>
    </citation>
    <scope>NUCLEOTIDE SEQUENCE</scope>
    <source>
        <strain evidence="8">Clonal line C1</strain>
    </source>
</reference>
<dbReference type="InterPro" id="IPR029209">
    <property type="entry name" value="DML1/Misato_tubulin"/>
</dbReference>
<evidence type="ECO:0000313" key="9">
    <source>
        <dbReference type="Proteomes" id="UP000053097"/>
    </source>
</evidence>
<evidence type="ECO:0000313" key="10">
    <source>
        <dbReference type="Proteomes" id="UP000279307"/>
    </source>
</evidence>
<reference evidence="8 10" key="2">
    <citation type="journal article" date="2018" name="Genome Res.">
        <title>The genomic architecture and molecular evolution of ant odorant receptors.</title>
        <authorList>
            <person name="McKenzie S.K."/>
            <person name="Kronauer D.J.C."/>
        </authorList>
    </citation>
    <scope>NUCLEOTIDE SEQUENCE [LARGE SCALE GENOMIC DNA]</scope>
    <source>
        <strain evidence="8">Clonal line C1</strain>
    </source>
</reference>
<evidence type="ECO:0000259" key="5">
    <source>
        <dbReference type="Pfam" id="PF10644"/>
    </source>
</evidence>
<dbReference type="EMBL" id="KK107399">
    <property type="protein sequence ID" value="EZA51335.1"/>
    <property type="molecule type" value="Genomic_DNA"/>
</dbReference>
<dbReference type="STRING" id="2015173.A0A026W5I7"/>
<dbReference type="GO" id="GO:0005739">
    <property type="term" value="C:mitochondrion"/>
    <property type="evidence" value="ECO:0007669"/>
    <property type="project" value="UniProtKB-SubCell"/>
</dbReference>
<accession>A0A026W5I7</accession>
<sequence length="540" mass="60938">MTTREILTIQLGHYSNFVGAHWWNLQESNFTYDAKSPSEINHDVLYREGENMRKQVTFTPRLLTVDLKGAQGYLSEQGTLYETDPLDDQLLWDKTKLEITSFEPSPKTPFIQSLDGSRGPNESADSHAFDFENDVKSWVDYLLPSFHPRTVNIAKEYLHNSAERSFDLFTYGRDLWTTEQFSDDFSDRIRSYVEECDFMQGFQVLVDSIDGFAGLGASCIQYLRDEYGKSILAFPCLDYNSSEPSAADLIKIVNTALCWQHIGEHSSLYSPLSCGQVGWPFATDSRKFENVTYDPTLKYHSSAILATALDTLTLRYRTKKYANASLSDLCADLNKLGRKAAATSLSLPFPMRFNVDLIDMLDDLEESLWTSLTPSCEIPADNSMQSIALRGVAKDRMKRPIQEASKQMSKPAYRCSSVHEMMTLYLACTCHASATYLSDVEAPLKISIPYPKIFNNNVTEDGNIADWPTATDVKSVAVMAGLHSGSKVAAMYESLLKQTKRIRSIKKLHAFTDSGLEEDEFIECVHNLANCKEAYEDCYI</sequence>
<dbReference type="InterPro" id="IPR019605">
    <property type="entry name" value="Misato_II_tubulin-like"/>
</dbReference>
<dbReference type="Proteomes" id="UP000053097">
    <property type="component" value="Unassembled WGS sequence"/>
</dbReference>
<evidence type="ECO:0000313" key="8">
    <source>
        <dbReference type="EMBL" id="RLU25909.1"/>
    </source>
</evidence>
<evidence type="ECO:0000256" key="3">
    <source>
        <dbReference type="ARBA" id="ARBA00023128"/>
    </source>
</evidence>
<feature type="domain" description="Misato Segment II tubulin-like" evidence="5">
    <location>
        <begin position="4"/>
        <end position="115"/>
    </location>
</feature>
<dbReference type="OrthoDB" id="271881at2759"/>
<evidence type="ECO:0000256" key="1">
    <source>
        <dbReference type="ARBA" id="ARBA00004173"/>
    </source>
</evidence>
<dbReference type="EMBL" id="QOIP01000002">
    <property type="protein sequence ID" value="RLU25909.1"/>
    <property type="molecule type" value="Genomic_DNA"/>
</dbReference>